<organism evidence="2 3">
    <name type="scientific">Chlamydomonas incerta</name>
    <dbReference type="NCBI Taxonomy" id="51695"/>
    <lineage>
        <taxon>Eukaryota</taxon>
        <taxon>Viridiplantae</taxon>
        <taxon>Chlorophyta</taxon>
        <taxon>core chlorophytes</taxon>
        <taxon>Chlorophyceae</taxon>
        <taxon>CS clade</taxon>
        <taxon>Chlamydomonadales</taxon>
        <taxon>Chlamydomonadaceae</taxon>
        <taxon>Chlamydomonas</taxon>
    </lineage>
</organism>
<keyword evidence="3" id="KW-1185">Reference proteome</keyword>
<accession>A0A835VSC5</accession>
<protein>
    <recommendedName>
        <fullName evidence="4">Endonuclease/exonuclease/phosphatase domain-containing protein</fullName>
    </recommendedName>
</protein>
<feature type="compositionally biased region" description="Low complexity" evidence="1">
    <location>
        <begin position="96"/>
        <end position="107"/>
    </location>
</feature>
<sequence length="785" mass="79165">MAGCATSPHAVQRCPLCSEGLTQTDAPCVSARSLEQQLAVQLEQAHLSPCYEPASARPWRCPGCNDKRNTYSKGLGLARHLLKAHAAAGSGPGPPRSVAASAATTFSPPGPPPGDAQLPAATRQAAFDSGALLQPPCLPWLPRPTSVSRRPKAAVLLASWNLERFSLQAADCRLTARKVANVCATLRQLCAAEGGGCGVVVALQEVFSGEAVAFLADYLNEKEAAAAAAAAAAGAGSGGNGRGGVRTWHCVTSGPLGNNAERAAFLWSGPPSAPHPPPSRWLPRRLAPCGRPAATPPPPAPLFADPGCSFQLLREDDLRAMLRGRQEPGAEGRFIRSPFFGLFRVGWANLLVVNVHLAAEAAAARSEVAALNRLAAAIEAPNCRLLRRRMLGGLLRGRHRRGLVAIAGDFNCSPPGRPVAAAAGPHAGVGAGGGGGGGGPAQRRGAGAVAEAAQQPAATAASSSTAALAPSPRQAAPLYGGSAGAGLPGEDWGCTAAAGAGSALQRHQWAQQSLPGPLQQHLLQRHHAGLPAAPLAHARCADSPAPQPQWPVAWSGPPPPCSPGGGGQTAACARAGSGAEAEAAGLDLEAYAVEADAVAVSLHVSRALPAAGLPLQSAPTAAPAPAKVEAKAKARAGKAAAAGESGWDVFSRQGWFNALAAAAAGGSAAGSSGQAGGVKPQAAAPLVATNWRAKQPRALDAICLRADDVGEESPFTTAGTSCGGGEGGSRTVVTGRGVCPPPPYVDPQQPAAYPNHLLCWVRLDMSPLQGAPGKPRALLAPARLA</sequence>
<evidence type="ECO:0000313" key="2">
    <source>
        <dbReference type="EMBL" id="KAG2425995.1"/>
    </source>
</evidence>
<feature type="compositionally biased region" description="Low complexity" evidence="1">
    <location>
        <begin position="441"/>
        <end position="473"/>
    </location>
</feature>
<comment type="caution">
    <text evidence="2">The sequence shown here is derived from an EMBL/GenBank/DDBJ whole genome shotgun (WGS) entry which is preliminary data.</text>
</comment>
<evidence type="ECO:0000256" key="1">
    <source>
        <dbReference type="SAM" id="MobiDB-lite"/>
    </source>
</evidence>
<feature type="region of interest" description="Disordered" evidence="1">
    <location>
        <begin position="86"/>
        <end position="119"/>
    </location>
</feature>
<dbReference type="OrthoDB" id="548096at2759"/>
<dbReference type="Proteomes" id="UP000650467">
    <property type="component" value="Unassembled WGS sequence"/>
</dbReference>
<dbReference type="AlphaFoldDB" id="A0A835VSC5"/>
<evidence type="ECO:0008006" key="4">
    <source>
        <dbReference type="Google" id="ProtNLM"/>
    </source>
</evidence>
<dbReference type="InterPro" id="IPR036691">
    <property type="entry name" value="Endo/exonu/phosph_ase_sf"/>
</dbReference>
<reference evidence="2" key="1">
    <citation type="journal article" date="2020" name="bioRxiv">
        <title>Comparative genomics of Chlamydomonas.</title>
        <authorList>
            <person name="Craig R.J."/>
            <person name="Hasan A.R."/>
            <person name="Ness R.W."/>
            <person name="Keightley P.D."/>
        </authorList>
    </citation>
    <scope>NUCLEOTIDE SEQUENCE</scope>
    <source>
        <strain evidence="2">SAG 7.73</strain>
    </source>
</reference>
<proteinExistence type="predicted"/>
<gene>
    <name evidence="2" type="ORF">HXX76_013366</name>
</gene>
<evidence type="ECO:0000313" key="3">
    <source>
        <dbReference type="Proteomes" id="UP000650467"/>
    </source>
</evidence>
<feature type="region of interest" description="Disordered" evidence="1">
    <location>
        <begin position="431"/>
        <end position="473"/>
    </location>
</feature>
<name>A0A835VSC5_CHLIN</name>
<dbReference type="SUPFAM" id="SSF56219">
    <property type="entry name" value="DNase I-like"/>
    <property type="match status" value="1"/>
</dbReference>
<dbReference type="EMBL" id="JAEHOC010000051">
    <property type="protein sequence ID" value="KAG2425995.1"/>
    <property type="molecule type" value="Genomic_DNA"/>
</dbReference>
<dbReference type="Gene3D" id="3.60.10.10">
    <property type="entry name" value="Endonuclease/exonuclease/phosphatase"/>
    <property type="match status" value="1"/>
</dbReference>
<feature type="compositionally biased region" description="Gly residues" evidence="1">
    <location>
        <begin position="431"/>
        <end position="440"/>
    </location>
</feature>